<protein>
    <submittedName>
        <fullName evidence="1">Uncharacterized protein</fullName>
    </submittedName>
</protein>
<organism evidence="1 2">
    <name type="scientific">Glaciihabitans tibetensis</name>
    <dbReference type="NCBI Taxonomy" id="1266600"/>
    <lineage>
        <taxon>Bacteria</taxon>
        <taxon>Bacillati</taxon>
        <taxon>Actinomycetota</taxon>
        <taxon>Actinomycetes</taxon>
        <taxon>Micrococcales</taxon>
        <taxon>Microbacteriaceae</taxon>
        <taxon>Glaciihabitans</taxon>
    </lineage>
</organism>
<accession>A0A2T0VCX9</accession>
<reference evidence="1 2" key="1">
    <citation type="submission" date="2018-03" db="EMBL/GenBank/DDBJ databases">
        <title>Genomic Encyclopedia of Type Strains, Phase III (KMG-III): the genomes of soil and plant-associated and newly described type strains.</title>
        <authorList>
            <person name="Whitman W."/>
        </authorList>
    </citation>
    <scope>NUCLEOTIDE SEQUENCE [LARGE SCALE GENOMIC DNA]</scope>
    <source>
        <strain evidence="1 2">CGMCC 1.12484</strain>
    </source>
</reference>
<dbReference type="Proteomes" id="UP000237983">
    <property type="component" value="Unassembled WGS sequence"/>
</dbReference>
<sequence length="82" mass="8935">MGGDLRLLAVLAEQRTDLSSALWRLERAAHLVPTVDTAQWQGPARGAYDLALARLRSSLTAAINELTAARNATHTAERTLLR</sequence>
<dbReference type="EMBL" id="PVTL01000005">
    <property type="protein sequence ID" value="PRY67994.1"/>
    <property type="molecule type" value="Genomic_DNA"/>
</dbReference>
<dbReference type="AlphaFoldDB" id="A0A2T0VCX9"/>
<gene>
    <name evidence="1" type="ORF">B0I08_105158</name>
</gene>
<evidence type="ECO:0000313" key="2">
    <source>
        <dbReference type="Proteomes" id="UP000237983"/>
    </source>
</evidence>
<proteinExistence type="predicted"/>
<comment type="caution">
    <text evidence="1">The sequence shown here is derived from an EMBL/GenBank/DDBJ whole genome shotgun (WGS) entry which is preliminary data.</text>
</comment>
<name>A0A2T0VCX9_9MICO</name>
<keyword evidence="2" id="KW-1185">Reference proteome</keyword>
<evidence type="ECO:0000313" key="1">
    <source>
        <dbReference type="EMBL" id="PRY67994.1"/>
    </source>
</evidence>